<comment type="caution">
    <text evidence="1">The sequence shown here is derived from an EMBL/GenBank/DDBJ whole genome shotgun (WGS) entry which is preliminary data.</text>
</comment>
<keyword evidence="2" id="KW-1185">Reference proteome</keyword>
<reference evidence="1" key="1">
    <citation type="submission" date="2021-05" db="EMBL/GenBank/DDBJ databases">
        <authorList>
            <person name="Tigano A."/>
        </authorList>
    </citation>
    <scope>NUCLEOTIDE SEQUENCE</scope>
</reference>
<name>A0A8S4BEX4_9TELE</name>
<dbReference type="AlphaFoldDB" id="A0A8S4BEX4"/>
<evidence type="ECO:0000313" key="1">
    <source>
        <dbReference type="EMBL" id="CAG5977919.1"/>
    </source>
</evidence>
<dbReference type="EMBL" id="CAJRST010033334">
    <property type="protein sequence ID" value="CAG5977919.1"/>
    <property type="molecule type" value="Genomic_DNA"/>
</dbReference>
<organism evidence="1 2">
    <name type="scientific">Menidia menidia</name>
    <name type="common">Atlantic silverside</name>
    <dbReference type="NCBI Taxonomy" id="238744"/>
    <lineage>
        <taxon>Eukaryota</taxon>
        <taxon>Metazoa</taxon>
        <taxon>Chordata</taxon>
        <taxon>Craniata</taxon>
        <taxon>Vertebrata</taxon>
        <taxon>Euteleostomi</taxon>
        <taxon>Actinopterygii</taxon>
        <taxon>Neopterygii</taxon>
        <taxon>Teleostei</taxon>
        <taxon>Neoteleostei</taxon>
        <taxon>Acanthomorphata</taxon>
        <taxon>Ovalentaria</taxon>
        <taxon>Atherinomorphae</taxon>
        <taxon>Atheriniformes</taxon>
        <taxon>Atherinopsidae</taxon>
        <taxon>Menidiinae</taxon>
        <taxon>Menidia</taxon>
    </lineage>
</organism>
<gene>
    <name evidence="1" type="ORF">MMEN_LOCUS15938</name>
</gene>
<dbReference type="Proteomes" id="UP000677803">
    <property type="component" value="Unassembled WGS sequence"/>
</dbReference>
<protein>
    <submittedName>
        <fullName evidence="1">(Atlantic silverside) hypothetical protein</fullName>
    </submittedName>
</protein>
<proteinExistence type="predicted"/>
<evidence type="ECO:0000313" key="2">
    <source>
        <dbReference type="Proteomes" id="UP000677803"/>
    </source>
</evidence>
<accession>A0A8S4BEX4</accession>
<sequence length="136" mass="15186">MDQKKEQFKLESGGWRWASVSRMWARRGDAAGLLDDVRDTECQGMRPAACNETLSPCSPLSKQEESDITQLKESTYLVVSSVCFLGFKVSRIIGNQKSENTEGTQTFRSQKHRKCGYMNMSSYPGGGMWSGSGLKE</sequence>